<evidence type="ECO:0000256" key="9">
    <source>
        <dbReference type="ARBA" id="ARBA00022801"/>
    </source>
</evidence>
<dbReference type="SMART" id="SM00175">
    <property type="entry name" value="RAB"/>
    <property type="match status" value="1"/>
</dbReference>
<keyword evidence="9" id="KW-0378">Hydrolase</keyword>
<keyword evidence="10" id="KW-0460">Magnesium</keyword>
<dbReference type="NCBIfam" id="TIGR00231">
    <property type="entry name" value="small_GTP"/>
    <property type="match status" value="1"/>
</dbReference>
<keyword evidence="5" id="KW-1003">Cell membrane</keyword>
<dbReference type="InterPro" id="IPR001806">
    <property type="entry name" value="Small_GTPase"/>
</dbReference>
<dbReference type="SUPFAM" id="SSF52540">
    <property type="entry name" value="P-loop containing nucleoside triphosphate hydrolases"/>
    <property type="match status" value="1"/>
</dbReference>
<organism evidence="20 21">
    <name type="scientific">Scophthalmus maximus</name>
    <name type="common">Turbot</name>
    <name type="synonym">Psetta maxima</name>
    <dbReference type="NCBI Taxonomy" id="52904"/>
    <lineage>
        <taxon>Eukaryota</taxon>
        <taxon>Metazoa</taxon>
        <taxon>Chordata</taxon>
        <taxon>Craniata</taxon>
        <taxon>Vertebrata</taxon>
        <taxon>Euteleostomi</taxon>
        <taxon>Actinopterygii</taxon>
        <taxon>Neopterygii</taxon>
        <taxon>Teleostei</taxon>
        <taxon>Neoteleostei</taxon>
        <taxon>Acanthomorphata</taxon>
        <taxon>Carangaria</taxon>
        <taxon>Pleuronectiformes</taxon>
        <taxon>Pleuronectoidei</taxon>
        <taxon>Scophthalmidae</taxon>
        <taxon>Scophthalmus</taxon>
    </lineage>
</organism>
<evidence type="ECO:0000256" key="14">
    <source>
        <dbReference type="ARBA" id="ARBA00023289"/>
    </source>
</evidence>
<dbReference type="Pfam" id="PF00071">
    <property type="entry name" value="Ras"/>
    <property type="match status" value="1"/>
</dbReference>
<feature type="domain" description="Coiled-coil" evidence="19">
    <location>
        <begin position="134"/>
        <end position="279"/>
    </location>
</feature>
<comment type="catalytic activity">
    <reaction evidence="16">
        <text>GTP + H2O = GDP + phosphate + H(+)</text>
        <dbReference type="Rhea" id="RHEA:19669"/>
        <dbReference type="ChEBI" id="CHEBI:15377"/>
        <dbReference type="ChEBI" id="CHEBI:15378"/>
        <dbReference type="ChEBI" id="CHEBI:37565"/>
        <dbReference type="ChEBI" id="CHEBI:43474"/>
        <dbReference type="ChEBI" id="CHEBI:58189"/>
        <dbReference type="EC" id="3.6.5.2"/>
    </reaction>
    <physiologicalReaction direction="left-to-right" evidence="16">
        <dbReference type="Rhea" id="RHEA:19670"/>
    </physiologicalReaction>
</comment>
<dbReference type="InterPro" id="IPR050209">
    <property type="entry name" value="Rab_GTPases_membrane_traffic"/>
</dbReference>
<dbReference type="Pfam" id="PF13904">
    <property type="entry name" value="CCDC34"/>
    <property type="match status" value="1"/>
</dbReference>
<evidence type="ECO:0000256" key="18">
    <source>
        <dbReference type="SAM" id="MobiDB-lite"/>
    </source>
</evidence>
<dbReference type="GO" id="GO:0003925">
    <property type="term" value="F:G protein activity"/>
    <property type="evidence" value="ECO:0007669"/>
    <property type="project" value="UniProtKB-EC"/>
</dbReference>
<dbReference type="AlphaFoldDB" id="A0A6A4TC19"/>
<protein>
    <recommendedName>
        <fullName evidence="15">Ras-related protein Rab-19</fullName>
        <ecNumber evidence="4">3.6.5.2</ecNumber>
    </recommendedName>
</protein>
<dbReference type="EMBL" id="VEVO01000006">
    <property type="protein sequence ID" value="KAF0041360.1"/>
    <property type="molecule type" value="Genomic_DNA"/>
</dbReference>
<dbReference type="FunFam" id="3.40.50.300:FF:000887">
    <property type="entry name" value="Ras-related protein Rab-19"/>
    <property type="match status" value="1"/>
</dbReference>
<comment type="cofactor">
    <cofactor evidence="1">
        <name>Mg(2+)</name>
        <dbReference type="ChEBI" id="CHEBI:18420"/>
    </cofactor>
</comment>
<evidence type="ECO:0000313" key="20">
    <source>
        <dbReference type="EMBL" id="KAF0041360.1"/>
    </source>
</evidence>
<keyword evidence="11" id="KW-0342">GTP-binding</keyword>
<keyword evidence="13" id="KW-0449">Lipoprotein</keyword>
<evidence type="ECO:0000256" key="6">
    <source>
        <dbReference type="ARBA" id="ARBA00022481"/>
    </source>
</evidence>
<evidence type="ECO:0000256" key="3">
    <source>
        <dbReference type="ARBA" id="ARBA00006270"/>
    </source>
</evidence>
<keyword evidence="7" id="KW-0479">Metal-binding</keyword>
<proteinExistence type="inferred from homology"/>
<feature type="region of interest" description="Disordered" evidence="18">
    <location>
        <begin position="279"/>
        <end position="316"/>
    </location>
</feature>
<evidence type="ECO:0000256" key="12">
    <source>
        <dbReference type="ARBA" id="ARBA00023136"/>
    </source>
</evidence>
<evidence type="ECO:0000256" key="1">
    <source>
        <dbReference type="ARBA" id="ARBA00001946"/>
    </source>
</evidence>
<keyword evidence="14" id="KW-0636">Prenylation</keyword>
<dbReference type="Proteomes" id="UP000438429">
    <property type="component" value="Unassembled WGS sequence"/>
</dbReference>
<feature type="region of interest" description="Disordered" evidence="18">
    <location>
        <begin position="98"/>
        <end position="261"/>
    </location>
</feature>
<dbReference type="InterPro" id="IPR027417">
    <property type="entry name" value="P-loop_NTPase"/>
</dbReference>
<evidence type="ECO:0000313" key="21">
    <source>
        <dbReference type="Proteomes" id="UP000438429"/>
    </source>
</evidence>
<dbReference type="CDD" id="cd01864">
    <property type="entry name" value="Rab19"/>
    <property type="match status" value="1"/>
</dbReference>
<feature type="compositionally biased region" description="Polar residues" evidence="18">
    <location>
        <begin position="113"/>
        <end position="126"/>
    </location>
</feature>
<evidence type="ECO:0000256" key="17">
    <source>
        <dbReference type="ARBA" id="ARBA00057434"/>
    </source>
</evidence>
<dbReference type="GO" id="GO:0005525">
    <property type="term" value="F:GTP binding"/>
    <property type="evidence" value="ECO:0007669"/>
    <property type="project" value="UniProtKB-KW"/>
</dbReference>
<dbReference type="PROSITE" id="PS51421">
    <property type="entry name" value="RAS"/>
    <property type="match status" value="1"/>
</dbReference>
<keyword evidence="8" id="KW-0547">Nucleotide-binding</keyword>
<evidence type="ECO:0000256" key="15">
    <source>
        <dbReference type="ARBA" id="ARBA00039499"/>
    </source>
</evidence>
<feature type="compositionally biased region" description="Basic residues" evidence="18">
    <location>
        <begin position="295"/>
        <end position="304"/>
    </location>
</feature>
<comment type="subcellular location">
    <subcellularLocation>
        <location evidence="2">Cell membrane</location>
        <topology evidence="2">Lipid-anchor</topology>
        <orientation evidence="2">Cytoplasmic side</orientation>
    </subcellularLocation>
</comment>
<evidence type="ECO:0000259" key="19">
    <source>
        <dbReference type="Pfam" id="PF13904"/>
    </source>
</evidence>
<comment type="similarity">
    <text evidence="3">Belongs to the small GTPase superfamily. Rab family.</text>
</comment>
<dbReference type="GO" id="GO:0046872">
    <property type="term" value="F:metal ion binding"/>
    <property type="evidence" value="ECO:0007669"/>
    <property type="project" value="UniProtKB-KW"/>
</dbReference>
<feature type="compositionally biased region" description="Basic and acidic residues" evidence="18">
    <location>
        <begin position="132"/>
        <end position="248"/>
    </location>
</feature>
<evidence type="ECO:0000256" key="16">
    <source>
        <dbReference type="ARBA" id="ARBA00047660"/>
    </source>
</evidence>
<dbReference type="SMART" id="SM00174">
    <property type="entry name" value="RHO"/>
    <property type="match status" value="1"/>
</dbReference>
<evidence type="ECO:0000256" key="10">
    <source>
        <dbReference type="ARBA" id="ARBA00022842"/>
    </source>
</evidence>
<comment type="caution">
    <text evidence="20">The sequence shown here is derived from an EMBL/GenBank/DDBJ whole genome shotgun (WGS) entry which is preliminary data.</text>
</comment>
<evidence type="ECO:0000256" key="7">
    <source>
        <dbReference type="ARBA" id="ARBA00022723"/>
    </source>
</evidence>
<sequence length="575" mass="65185">MGTLAPSRMGPAVGKAGIPHLGVTVELDWRHVGGPDRLVMSGGRMPNCPASAAKGFSSTPLKTGRGKDVPAPGALLLDDGVVSDDEDTFSLLSPIYHDSFESDGEDAEPRPAEQTSPRPSVNSGLSVSPEGILKEKQQEEERERERKRTVMEEKIHEWLKLKREQEKHEQLVKQGKEEEELQRRLQKQREVEQRAQQKYEDWLQKKKREKMEKEKKEKGEAALKEEQEKERRKRAEETFKEWLTKTNEKSGTVPKSPCYPTSPYDKSYPSPSFYNPIPWKPIHTPPPEPSLNKTSGKKLQKQRKSQQSPRTTHRPRNTICLTAVERVDGSQYYTARIENPYPTMQWCRWAGSWRSHLPRQSAGPEVEDSFDFLFKIILIGDSDVGKTCVVQRFKSGIFIEKQQNTIGVDFTVRTLDIDGKRVKMQVWDTAGQERFRTITQSYYRSAHGAVVAYDITRRNTFESIPHWIREVEQYGAASVVLILIGNKSDLDDQRQVLFEDACTLAENNNVLAALETSAKEAQNVAAAFNLMARELLARNGMTIVDEASQDQAQFMLSNSSHPVHGTESSDKKCGC</sequence>
<dbReference type="PRINTS" id="PR00449">
    <property type="entry name" value="RASTRNSFRMNG"/>
</dbReference>
<dbReference type="PROSITE" id="PS51419">
    <property type="entry name" value="RAB"/>
    <property type="match status" value="1"/>
</dbReference>
<dbReference type="InterPro" id="IPR025259">
    <property type="entry name" value="CCDC34/181"/>
</dbReference>
<evidence type="ECO:0000256" key="11">
    <source>
        <dbReference type="ARBA" id="ARBA00023134"/>
    </source>
</evidence>
<dbReference type="PANTHER" id="PTHR47979">
    <property type="entry name" value="DRAB11-RELATED"/>
    <property type="match status" value="1"/>
</dbReference>
<evidence type="ECO:0000256" key="2">
    <source>
        <dbReference type="ARBA" id="ARBA00004342"/>
    </source>
</evidence>
<evidence type="ECO:0000256" key="8">
    <source>
        <dbReference type="ARBA" id="ARBA00022741"/>
    </source>
</evidence>
<keyword evidence="6" id="KW-0488">Methylation</keyword>
<evidence type="ECO:0000256" key="4">
    <source>
        <dbReference type="ARBA" id="ARBA00011984"/>
    </source>
</evidence>
<dbReference type="SMART" id="SM00176">
    <property type="entry name" value="RAN"/>
    <property type="match status" value="1"/>
</dbReference>
<accession>A0A6A4TC19</accession>
<comment type="function">
    <text evidence="17">The small GTPases Rab are key regulators of intracellular membrane trafficking, from the formation of transport vesicles to their fusion with membranes. Rabs cycle between an inactive GDP-bound form and an active GTP-bound form that is able to recruit to membranes different set of downstream effectors directly responsible for vesicle formation, movement, tethering and fusion.</text>
</comment>
<reference evidence="20 21" key="1">
    <citation type="submission" date="2019-06" db="EMBL/GenBank/DDBJ databases">
        <title>Draft genomes of female and male turbot (Scophthalmus maximus).</title>
        <authorList>
            <person name="Xu H."/>
            <person name="Xu X.-W."/>
            <person name="Shao C."/>
            <person name="Chen S."/>
        </authorList>
    </citation>
    <scope>NUCLEOTIDE SEQUENCE [LARGE SCALE GENOMIC DNA]</scope>
    <source>
        <strain evidence="20">Ysfricsl-2016a</strain>
        <tissue evidence="20">Blood</tissue>
    </source>
</reference>
<keyword evidence="12" id="KW-0472">Membrane</keyword>
<name>A0A6A4TC19_SCOMX</name>
<evidence type="ECO:0000256" key="5">
    <source>
        <dbReference type="ARBA" id="ARBA00022475"/>
    </source>
</evidence>
<dbReference type="InterPro" id="IPR005225">
    <property type="entry name" value="Small_GTP-bd"/>
</dbReference>
<gene>
    <name evidence="20" type="ORF">F2P81_007258</name>
</gene>
<dbReference type="EC" id="3.6.5.2" evidence="4"/>
<dbReference type="InterPro" id="IPR048040">
    <property type="entry name" value="Rab19/43"/>
</dbReference>
<dbReference type="GO" id="GO:0005886">
    <property type="term" value="C:plasma membrane"/>
    <property type="evidence" value="ECO:0007669"/>
    <property type="project" value="UniProtKB-SubCell"/>
</dbReference>
<feature type="region of interest" description="Disordered" evidence="18">
    <location>
        <begin position="50"/>
        <end position="73"/>
    </location>
</feature>
<evidence type="ECO:0000256" key="13">
    <source>
        <dbReference type="ARBA" id="ARBA00023288"/>
    </source>
</evidence>
<dbReference type="SMART" id="SM00173">
    <property type="entry name" value="RAS"/>
    <property type="match status" value="1"/>
</dbReference>
<dbReference type="Gene3D" id="3.40.50.300">
    <property type="entry name" value="P-loop containing nucleotide triphosphate hydrolases"/>
    <property type="match status" value="1"/>
</dbReference>